<name>A0A1H9MW57_9BACT</name>
<dbReference type="EMBL" id="FOFB01000032">
    <property type="protein sequence ID" value="SER27946.1"/>
    <property type="molecule type" value="Genomic_DNA"/>
</dbReference>
<dbReference type="InParanoid" id="A0A1H9MW57"/>
<dbReference type="RefSeq" id="WP_090172569.1">
    <property type="nucleotide sequence ID" value="NZ_FOFB01000032.1"/>
</dbReference>
<dbReference type="Proteomes" id="UP000199021">
    <property type="component" value="Unassembled WGS sequence"/>
</dbReference>
<proteinExistence type="predicted"/>
<dbReference type="STRING" id="478744.SAMN05444359_1327"/>
<organism evidence="2 3">
    <name type="scientific">Neolewinella agarilytica</name>
    <dbReference type="NCBI Taxonomy" id="478744"/>
    <lineage>
        <taxon>Bacteria</taxon>
        <taxon>Pseudomonadati</taxon>
        <taxon>Bacteroidota</taxon>
        <taxon>Saprospiria</taxon>
        <taxon>Saprospirales</taxon>
        <taxon>Lewinellaceae</taxon>
        <taxon>Neolewinella</taxon>
    </lineage>
</organism>
<keyword evidence="3" id="KW-1185">Reference proteome</keyword>
<evidence type="ECO:0000256" key="1">
    <source>
        <dbReference type="SAM" id="Phobius"/>
    </source>
</evidence>
<evidence type="ECO:0000313" key="3">
    <source>
        <dbReference type="Proteomes" id="UP000199021"/>
    </source>
</evidence>
<feature type="transmembrane region" description="Helical" evidence="1">
    <location>
        <begin position="76"/>
        <end position="100"/>
    </location>
</feature>
<evidence type="ECO:0000313" key="2">
    <source>
        <dbReference type="EMBL" id="SER27946.1"/>
    </source>
</evidence>
<feature type="transmembrane region" description="Helical" evidence="1">
    <location>
        <begin position="231"/>
        <end position="254"/>
    </location>
</feature>
<dbReference type="OrthoDB" id="1188172at2"/>
<sequence>MKIHNEADRQALDQRIQTELGVDISKYRDPEVTERLSELIVFPLYVLSWTIRPVLLAFVLYLLGFFLLDLVHVQHLIYAVLGLVLALITGLFAGLFYLTIRFRSDIRAIMTYSMDILKGIVQDMDALNTSTHAGNRKDVLQLLFLGTMHLITIPLTSDIIGNKVPFIGGLVARLVRRVLTVMTNLFRFDKINLEEAKIEAGGEGKILPMYLASVTGFHGIMDKVLKVGIRVIQAPIGLLLGFFGVLSYLFIYLIN</sequence>
<accession>A0A1H9MW57</accession>
<keyword evidence="1" id="KW-1133">Transmembrane helix</keyword>
<gene>
    <name evidence="2" type="ORF">SAMN05444359_1327</name>
</gene>
<dbReference type="AlphaFoldDB" id="A0A1H9MW57"/>
<reference evidence="3" key="1">
    <citation type="submission" date="2016-10" db="EMBL/GenBank/DDBJ databases">
        <authorList>
            <person name="Varghese N."/>
            <person name="Submissions S."/>
        </authorList>
    </citation>
    <scope>NUCLEOTIDE SEQUENCE [LARGE SCALE GENOMIC DNA]</scope>
    <source>
        <strain evidence="3">DSM 24740</strain>
    </source>
</reference>
<feature type="transmembrane region" description="Helical" evidence="1">
    <location>
        <begin position="44"/>
        <end position="64"/>
    </location>
</feature>
<keyword evidence="1" id="KW-0812">Transmembrane</keyword>
<keyword evidence="1" id="KW-0472">Membrane</keyword>
<protein>
    <submittedName>
        <fullName evidence="2">Uncharacterized protein</fullName>
    </submittedName>
</protein>